<dbReference type="EMBL" id="FO082050">
    <property type="protein sequence ID" value="CCE82375.1"/>
    <property type="molecule type" value="Genomic_DNA"/>
</dbReference>
<dbReference type="GO" id="GO:0034599">
    <property type="term" value="P:cellular response to oxidative stress"/>
    <property type="evidence" value="ECO:0007669"/>
    <property type="project" value="UniProtKB-ARBA"/>
</dbReference>
<dbReference type="Proteomes" id="UP000005222">
    <property type="component" value="Chromosome J"/>
</dbReference>
<name>G8YBP4_PICSO</name>
<dbReference type="Gene3D" id="3.40.50.360">
    <property type="match status" value="1"/>
</dbReference>
<evidence type="ECO:0000313" key="7">
    <source>
        <dbReference type="Proteomes" id="UP000005222"/>
    </source>
</evidence>
<evidence type="ECO:0000256" key="3">
    <source>
        <dbReference type="ARBA" id="ARBA00023026"/>
    </source>
</evidence>
<dbReference type="AlphaFoldDB" id="G8YBP4"/>
<organism evidence="6 7">
    <name type="scientific">Pichia sorbitophila (strain ATCC MYA-4447 / BCRC 22081 / CBS 7064 / NBRC 10061 / NRRL Y-12695)</name>
    <name type="common">Hybrid yeast</name>
    <dbReference type="NCBI Taxonomy" id="559304"/>
    <lineage>
        <taxon>Eukaryota</taxon>
        <taxon>Fungi</taxon>
        <taxon>Dikarya</taxon>
        <taxon>Ascomycota</taxon>
        <taxon>Saccharomycotina</taxon>
        <taxon>Pichiomycetes</taxon>
        <taxon>Debaryomycetaceae</taxon>
        <taxon>Millerozyma</taxon>
    </lineage>
</organism>
<evidence type="ECO:0000256" key="1">
    <source>
        <dbReference type="ARBA" id="ARBA00004202"/>
    </source>
</evidence>
<dbReference type="OrthoDB" id="504689at2759"/>
<dbReference type="PANTHER" id="PTHR30546">
    <property type="entry name" value="FLAVODOXIN-RELATED PROTEIN WRBA-RELATED"/>
    <property type="match status" value="1"/>
</dbReference>
<dbReference type="InterPro" id="IPR010089">
    <property type="entry name" value="Flavoprotein_WrbA-like"/>
</dbReference>
<comment type="subcellular location">
    <subcellularLocation>
        <location evidence="1">Cell membrane</location>
        <topology evidence="1">Peripheral membrane protein</topology>
    </subcellularLocation>
</comment>
<reference evidence="6 7" key="1">
    <citation type="journal article" date="2012" name="G3 (Bethesda)">
        <title>Pichia sorbitophila, an interspecies yeast hybrid reveals early steps of genome resolution following polyploidization.</title>
        <authorList>
            <person name="Leh Louis V."/>
            <person name="Despons L."/>
            <person name="Friedrich A."/>
            <person name="Martin T."/>
            <person name="Durrens P."/>
            <person name="Casaregola S."/>
            <person name="Neuveglise C."/>
            <person name="Fairhead C."/>
            <person name="Marck C."/>
            <person name="Cruz J.A."/>
            <person name="Straub M.L."/>
            <person name="Kugler V."/>
            <person name="Sacerdot C."/>
            <person name="Uzunov Z."/>
            <person name="Thierry A."/>
            <person name="Weiss S."/>
            <person name="Bleykasten C."/>
            <person name="De Montigny J."/>
            <person name="Jacques N."/>
            <person name="Jung P."/>
            <person name="Lemaire M."/>
            <person name="Mallet S."/>
            <person name="Morel G."/>
            <person name="Richard G.F."/>
            <person name="Sarkar A."/>
            <person name="Savel G."/>
            <person name="Schacherer J."/>
            <person name="Seret M.L."/>
            <person name="Talla E."/>
            <person name="Samson G."/>
            <person name="Jubin C."/>
            <person name="Poulain J."/>
            <person name="Vacherie B."/>
            <person name="Barbe V."/>
            <person name="Pelletier E."/>
            <person name="Sherman D.J."/>
            <person name="Westhof E."/>
            <person name="Weissenbach J."/>
            <person name="Baret P.V."/>
            <person name="Wincker P."/>
            <person name="Gaillardin C."/>
            <person name="Dujon B."/>
            <person name="Souciet J.L."/>
        </authorList>
    </citation>
    <scope>NUCLEOTIDE SEQUENCE [LARGE SCALE GENOMIC DNA]</scope>
    <source>
        <strain evidence="7">ATCC MYA-4447 / BCRC 22081 / CBS 7064 / NBRC 10061 / NRRL Y-12695</strain>
    </source>
</reference>
<dbReference type="SUPFAM" id="SSF52218">
    <property type="entry name" value="Flavoproteins"/>
    <property type="match status" value="1"/>
</dbReference>
<dbReference type="OMA" id="GMFELEQ"/>
<dbReference type="InterPro" id="IPR005025">
    <property type="entry name" value="FMN_Rdtase-like_dom"/>
</dbReference>
<evidence type="ECO:0000313" key="6">
    <source>
        <dbReference type="EMBL" id="CCE82375.1"/>
    </source>
</evidence>
<protein>
    <submittedName>
        <fullName evidence="6">Piso0_002099 protein</fullName>
    </submittedName>
</protein>
<keyword evidence="3" id="KW-0843">Virulence</keyword>
<proteinExistence type="inferred from homology"/>
<dbReference type="GO" id="GO:0010181">
    <property type="term" value="F:FMN binding"/>
    <property type="evidence" value="ECO:0007669"/>
    <property type="project" value="InterPro"/>
</dbReference>
<dbReference type="FunFam" id="3.40.50.360:FF:000001">
    <property type="entry name" value="NAD(P)H dehydrogenase (Quinone) FQR1-like"/>
    <property type="match status" value="1"/>
</dbReference>
<dbReference type="NCBIfam" id="TIGR01755">
    <property type="entry name" value="flav_wrbA"/>
    <property type="match status" value="1"/>
</dbReference>
<keyword evidence="7" id="KW-1185">Reference proteome</keyword>
<comment type="function">
    <text evidence="4">Flavodoxin-like protein (FLP) that plays a role in cell wall integrity, oxidative stress protection and virulence. FLPs act as NAD(P)H quinone oxidoreductases. Reduces ubiquinone (coenzyme Q), enabling it to serve as an antioxidant in the membrane.</text>
</comment>
<gene>
    <name evidence="6" type="primary">Piso0_002099</name>
    <name evidence="6" type="ORF">GNLVRS01_PISO0J04651g</name>
</gene>
<dbReference type="InterPro" id="IPR008254">
    <property type="entry name" value="Flavodoxin/NO_synth"/>
</dbReference>
<dbReference type="GO" id="GO:0003955">
    <property type="term" value="F:NAD(P)H dehydrogenase (quinone) activity"/>
    <property type="evidence" value="ECO:0007669"/>
    <property type="project" value="InterPro"/>
</dbReference>
<evidence type="ECO:0000259" key="5">
    <source>
        <dbReference type="PROSITE" id="PS50902"/>
    </source>
</evidence>
<dbReference type="InterPro" id="IPR029039">
    <property type="entry name" value="Flavoprotein-like_sf"/>
</dbReference>
<dbReference type="STRING" id="559304.G8YBP4"/>
<comment type="similarity">
    <text evidence="2">Belongs to the WrbA family.</text>
</comment>
<dbReference type="PANTHER" id="PTHR30546:SF23">
    <property type="entry name" value="FLAVOPROTEIN-LIKE PROTEIN YCP4-RELATED"/>
    <property type="match status" value="1"/>
</dbReference>
<dbReference type="Pfam" id="PF03358">
    <property type="entry name" value="FMN_red"/>
    <property type="match status" value="1"/>
</dbReference>
<accession>G8YBP4</accession>
<sequence length="199" mass="21491">MPPRTAIITYSLYHHIAKLARASKSGVESAGGTADVFQVQETLPEKLLTAMKAPPKPEFPIADLNTLKDYDAFLFGVPTRYGNMPSQFKNFWDGTGSLFAKQALTGKCAGFFVSTGSLGSGQEATVMNCLSTIVHHGMTYVPFGYGHPRLGNLQEIHGGSPWGAGTFAAPDGSREVTELELELAKTQGAQFYEKIKKLT</sequence>
<evidence type="ECO:0000256" key="2">
    <source>
        <dbReference type="ARBA" id="ARBA00006961"/>
    </source>
</evidence>
<dbReference type="NCBIfam" id="NF002999">
    <property type="entry name" value="PRK03767.1"/>
    <property type="match status" value="1"/>
</dbReference>
<dbReference type="InParanoid" id="G8YBP4"/>
<feature type="domain" description="Flavodoxin-like" evidence="5">
    <location>
        <begin position="5"/>
        <end position="191"/>
    </location>
</feature>
<evidence type="ECO:0000256" key="4">
    <source>
        <dbReference type="ARBA" id="ARBA00053955"/>
    </source>
</evidence>
<dbReference type="PROSITE" id="PS50902">
    <property type="entry name" value="FLAVODOXIN_LIKE"/>
    <property type="match status" value="1"/>
</dbReference>
<dbReference type="GO" id="GO:0005886">
    <property type="term" value="C:plasma membrane"/>
    <property type="evidence" value="ECO:0007669"/>
    <property type="project" value="UniProtKB-SubCell"/>
</dbReference>
<dbReference type="eggNOG" id="KOG3135">
    <property type="taxonomic scope" value="Eukaryota"/>
</dbReference>
<dbReference type="HOGENOM" id="CLU_051402_0_1_1"/>